<dbReference type="PANTHER" id="PTHR35848">
    <property type="entry name" value="OXALATE-BINDING PROTEIN"/>
    <property type="match status" value="1"/>
</dbReference>
<evidence type="ECO:0000259" key="2">
    <source>
        <dbReference type="Pfam" id="PF07883"/>
    </source>
</evidence>
<dbReference type="AlphaFoldDB" id="A0AA49JCJ8"/>
<proteinExistence type="predicted"/>
<feature type="domain" description="Cupin type-2" evidence="2">
    <location>
        <begin position="37"/>
        <end position="107"/>
    </location>
</feature>
<dbReference type="Pfam" id="PF07883">
    <property type="entry name" value="Cupin_2"/>
    <property type="match status" value="1"/>
</dbReference>
<dbReference type="EMBL" id="CP120682">
    <property type="protein sequence ID" value="WKN34811.1"/>
    <property type="molecule type" value="Genomic_DNA"/>
</dbReference>
<organism evidence="3">
    <name type="scientific">Roseihalotalea indica</name>
    <dbReference type="NCBI Taxonomy" id="2867963"/>
    <lineage>
        <taxon>Bacteria</taxon>
        <taxon>Pseudomonadati</taxon>
        <taxon>Bacteroidota</taxon>
        <taxon>Cytophagia</taxon>
        <taxon>Cytophagales</taxon>
        <taxon>Catalimonadaceae</taxon>
        <taxon>Roseihalotalea</taxon>
    </lineage>
</organism>
<keyword evidence="1" id="KW-0479">Metal-binding</keyword>
<reference evidence="3" key="2">
    <citation type="journal article" date="2024" name="Antonie Van Leeuwenhoek">
        <title>Roseihalotalea indica gen. nov., sp. nov., a halophilic Bacteroidetes from mesopelagic Southwest Indian Ocean with higher carbohydrate metabolic potential.</title>
        <authorList>
            <person name="Chen B."/>
            <person name="Zhang M."/>
            <person name="Lin D."/>
            <person name="Ye J."/>
            <person name="Tang K."/>
        </authorList>
    </citation>
    <scope>NUCLEOTIDE SEQUENCE</scope>
    <source>
        <strain evidence="3">TK19036</strain>
    </source>
</reference>
<dbReference type="InterPro" id="IPR014710">
    <property type="entry name" value="RmlC-like_jellyroll"/>
</dbReference>
<dbReference type="GO" id="GO:0046872">
    <property type="term" value="F:metal ion binding"/>
    <property type="evidence" value="ECO:0007669"/>
    <property type="project" value="UniProtKB-KW"/>
</dbReference>
<evidence type="ECO:0000313" key="3">
    <source>
        <dbReference type="EMBL" id="WKN34811.1"/>
    </source>
</evidence>
<accession>A0AA49JCJ8</accession>
<dbReference type="Gene3D" id="2.60.120.10">
    <property type="entry name" value="Jelly Rolls"/>
    <property type="match status" value="1"/>
</dbReference>
<reference evidence="3" key="1">
    <citation type="journal article" date="2023" name="Comput. Struct. Biotechnol. J.">
        <title>Discovery of a novel marine Bacteroidetes with a rich repertoire of carbohydrate-active enzymes.</title>
        <authorList>
            <person name="Chen B."/>
            <person name="Liu G."/>
            <person name="Chen Q."/>
            <person name="Wang H."/>
            <person name="Liu L."/>
            <person name="Tang K."/>
        </authorList>
    </citation>
    <scope>NUCLEOTIDE SEQUENCE</scope>
    <source>
        <strain evidence="3">TK19036</strain>
    </source>
</reference>
<protein>
    <submittedName>
        <fullName evidence="3">Cupin domain-containing protein</fullName>
    </submittedName>
</protein>
<dbReference type="PANTHER" id="PTHR35848:SF6">
    <property type="entry name" value="CUPIN TYPE-2 DOMAIN-CONTAINING PROTEIN"/>
    <property type="match status" value="1"/>
</dbReference>
<name>A0AA49JCJ8_9BACT</name>
<evidence type="ECO:0000256" key="1">
    <source>
        <dbReference type="ARBA" id="ARBA00022723"/>
    </source>
</evidence>
<dbReference type="InterPro" id="IPR051610">
    <property type="entry name" value="GPI/OXD"/>
</dbReference>
<dbReference type="SUPFAM" id="SSF51182">
    <property type="entry name" value="RmlC-like cupins"/>
    <property type="match status" value="1"/>
</dbReference>
<gene>
    <name evidence="3" type="ORF">K4G66_20775</name>
</gene>
<dbReference type="InterPro" id="IPR011051">
    <property type="entry name" value="RmlC_Cupin_sf"/>
</dbReference>
<sequence>MTIIHESEVPEVEHPGRYMRWLANEDSLPAKNLSVCVIRVMPGETVRPAHSHPLSEELIYIITGSGKVMIENEVGEVRAGSAILFEQGKVHMLKNTGDTEMKVICFFAPATSLDNYKMFEHISFPD</sequence>
<dbReference type="InterPro" id="IPR013096">
    <property type="entry name" value="Cupin_2"/>
</dbReference>